<dbReference type="PANTHER" id="PTHR38834:SF3">
    <property type="entry name" value="SOLUTE-BINDING PROTEIN FAMILY 3_N-TERMINAL DOMAIN-CONTAINING PROTEIN"/>
    <property type="match status" value="1"/>
</dbReference>
<proteinExistence type="predicted"/>
<protein>
    <submittedName>
        <fullName evidence="2">Transporter substrate-binding domain-containing protein</fullName>
    </submittedName>
</protein>
<reference evidence="2 3" key="1">
    <citation type="submission" date="2019-12" db="EMBL/GenBank/DDBJ databases">
        <title>Novel species isolated from a subtropical stream in China.</title>
        <authorList>
            <person name="Lu H."/>
        </authorList>
    </citation>
    <scope>NUCLEOTIDE SEQUENCE [LARGE SCALE GENOMIC DNA]</scope>
    <source>
        <strain evidence="2 3">FT55W</strain>
    </source>
</reference>
<evidence type="ECO:0000256" key="1">
    <source>
        <dbReference type="SAM" id="SignalP"/>
    </source>
</evidence>
<accession>A0A7X4GMF7</accession>
<dbReference type="SUPFAM" id="SSF53850">
    <property type="entry name" value="Periplasmic binding protein-like II"/>
    <property type="match status" value="1"/>
</dbReference>
<feature type="chain" id="PRO_5031161608" evidence="1">
    <location>
        <begin position="24"/>
        <end position="246"/>
    </location>
</feature>
<dbReference type="Proteomes" id="UP000450012">
    <property type="component" value="Unassembled WGS sequence"/>
</dbReference>
<name>A0A7X4GMF7_9BURK</name>
<dbReference type="Gene3D" id="3.40.190.10">
    <property type="entry name" value="Periplasmic binding protein-like II"/>
    <property type="match status" value="2"/>
</dbReference>
<comment type="caution">
    <text evidence="2">The sequence shown here is derived from an EMBL/GenBank/DDBJ whole genome shotgun (WGS) entry which is preliminary data.</text>
</comment>
<keyword evidence="3" id="KW-1185">Reference proteome</keyword>
<evidence type="ECO:0000313" key="3">
    <source>
        <dbReference type="Proteomes" id="UP000450012"/>
    </source>
</evidence>
<evidence type="ECO:0000313" key="2">
    <source>
        <dbReference type="EMBL" id="MYM65720.1"/>
    </source>
</evidence>
<dbReference type="AlphaFoldDB" id="A0A7X4GMF7"/>
<organism evidence="2 3">
    <name type="scientific">Duganella rivi</name>
    <dbReference type="NCBI Taxonomy" id="2666083"/>
    <lineage>
        <taxon>Bacteria</taxon>
        <taxon>Pseudomonadati</taxon>
        <taxon>Pseudomonadota</taxon>
        <taxon>Betaproteobacteria</taxon>
        <taxon>Burkholderiales</taxon>
        <taxon>Oxalobacteraceae</taxon>
        <taxon>Telluria group</taxon>
        <taxon>Duganella</taxon>
    </lineage>
</organism>
<gene>
    <name evidence="2" type="ORF">GTP45_02590</name>
</gene>
<dbReference type="EMBL" id="WWCK01000001">
    <property type="protein sequence ID" value="MYM65720.1"/>
    <property type="molecule type" value="Genomic_DNA"/>
</dbReference>
<keyword evidence="1" id="KW-0732">Signal</keyword>
<sequence>MCSRLMLAAALYVLALAPAAVRADTPVYIDQVAPLYFQQDGNNHGLLYELVEEMAKRVGNQGPITPLPLMRLRSQISLHPDALGTLWRLPELEPQYRWWFKLFDAKFYLIASARSTVDISSIEAARQLRIGVILGSPAELAARRAGFRDIQVSTNQEGIARKLDLGRIDVWLGSPRVVQAVCARIGIPIANFRMGKQIAALDLYLASAPTFNPDEAERWRLALEKMKKDGAYDAILAKYPDSFGKK</sequence>
<feature type="signal peptide" evidence="1">
    <location>
        <begin position="1"/>
        <end position="23"/>
    </location>
</feature>
<dbReference type="RefSeq" id="WP_161012301.1">
    <property type="nucleotide sequence ID" value="NZ_WWCK01000001.1"/>
</dbReference>
<dbReference type="PANTHER" id="PTHR38834">
    <property type="entry name" value="PERIPLASMIC SUBSTRATE BINDING PROTEIN FAMILY 3"/>
    <property type="match status" value="1"/>
</dbReference>